<proteinExistence type="predicted"/>
<dbReference type="InterPro" id="IPR014710">
    <property type="entry name" value="RmlC-like_jellyroll"/>
</dbReference>
<dbReference type="eggNOG" id="COG0664">
    <property type="taxonomic scope" value="Bacteria"/>
</dbReference>
<sequence>MKTKTQIDDNNVFDHYFSYAVSSKPMKAIEALFLHLLPYGRKILLKKNKCYRLNEEQDGIGLVLITDGLVSAINSDTGHFVSTLYPPSLLGLCHGYSAFYNVPGRIRSTLHAETDVSLFFIPLQRFVDVADKEELWHHVARILAHRIITMVNKEKTYIGMDSYTIIKSIIEEVWLYPENYRTHISLPHFIQKKSGLSRSRIMKILLDLKIGGYINIVKGRLTSVTKLPLSY</sequence>
<dbReference type="EMBL" id="ABWL02000002">
    <property type="protein sequence ID" value="EFE10400.1"/>
    <property type="molecule type" value="Genomic_DNA"/>
</dbReference>
<gene>
    <name evidence="2" type="ORF">CIT292_06570</name>
</gene>
<protein>
    <recommendedName>
        <fullName evidence="1">IprA winged helix-turn-helix domain-containing protein</fullName>
    </recommendedName>
</protein>
<dbReference type="Proteomes" id="UP000003880">
    <property type="component" value="Unassembled WGS sequence"/>
</dbReference>
<name>D4B7P7_9ENTR</name>
<dbReference type="SUPFAM" id="SSF51206">
    <property type="entry name" value="cAMP-binding domain-like"/>
    <property type="match status" value="1"/>
</dbReference>
<dbReference type="RefSeq" id="WP_006684013.1">
    <property type="nucleotide sequence ID" value="NZ_GG730299.1"/>
</dbReference>
<dbReference type="Gene3D" id="2.60.120.10">
    <property type="entry name" value="Jelly Rolls"/>
    <property type="match status" value="1"/>
</dbReference>
<dbReference type="HOGENOM" id="CLU_080453_0_0_6"/>
<evidence type="ECO:0000313" key="3">
    <source>
        <dbReference type="Proteomes" id="UP000003880"/>
    </source>
</evidence>
<reference evidence="2 3" key="1">
    <citation type="submission" date="2010-02" db="EMBL/GenBank/DDBJ databases">
        <authorList>
            <person name="Weinstock G."/>
            <person name="Sodergren E."/>
            <person name="Clifton S."/>
            <person name="Fulton L."/>
            <person name="Fulton B."/>
            <person name="Courtney L."/>
            <person name="Fronick C."/>
            <person name="Harrison M."/>
            <person name="Strong C."/>
            <person name="Farmer C."/>
            <person name="Delahaunty K."/>
            <person name="Markovic C."/>
            <person name="Hall O."/>
            <person name="Minx P."/>
            <person name="Tomlinson C."/>
            <person name="Mitreva M."/>
            <person name="Nelson J."/>
            <person name="Hou S."/>
            <person name="Wollam A."/>
            <person name="Pepin K.H."/>
            <person name="Johnson M."/>
            <person name="Bhonagiri V."/>
            <person name="Zhang X."/>
            <person name="Suruliraj S."/>
            <person name="Warren W."/>
            <person name="Chinwalla A."/>
            <person name="Mardis E.R."/>
            <person name="Wilson R.K."/>
        </authorList>
    </citation>
    <scope>NUCLEOTIDE SEQUENCE [LARGE SCALE GENOMIC DNA]</scope>
    <source>
        <strain evidence="2 3">ATCC 29220</strain>
    </source>
</reference>
<evidence type="ECO:0000313" key="2">
    <source>
        <dbReference type="EMBL" id="EFE10400.1"/>
    </source>
</evidence>
<dbReference type="InterPro" id="IPR041687">
    <property type="entry name" value="HTH_46"/>
</dbReference>
<comment type="caution">
    <text evidence="2">The sequence shown here is derived from an EMBL/GenBank/DDBJ whole genome shotgun (WGS) entry which is preliminary data.</text>
</comment>
<accession>D4B7P7</accession>
<organism evidence="2 3">
    <name type="scientific">Citrobacter youngae ATCC 29220</name>
    <dbReference type="NCBI Taxonomy" id="500640"/>
    <lineage>
        <taxon>Bacteria</taxon>
        <taxon>Pseudomonadati</taxon>
        <taxon>Pseudomonadota</taxon>
        <taxon>Gammaproteobacteria</taxon>
        <taxon>Enterobacterales</taxon>
        <taxon>Enterobacteriaceae</taxon>
        <taxon>Citrobacter</taxon>
        <taxon>Citrobacter freundii complex</taxon>
    </lineage>
</organism>
<dbReference type="Pfam" id="PF15977">
    <property type="entry name" value="HTH_46"/>
    <property type="match status" value="1"/>
</dbReference>
<feature type="domain" description="IprA winged helix-turn-helix" evidence="1">
    <location>
        <begin position="162"/>
        <end position="228"/>
    </location>
</feature>
<evidence type="ECO:0000259" key="1">
    <source>
        <dbReference type="Pfam" id="PF15977"/>
    </source>
</evidence>
<dbReference type="InterPro" id="IPR018490">
    <property type="entry name" value="cNMP-bd_dom_sf"/>
</dbReference>
<dbReference type="AlphaFoldDB" id="D4B7P7"/>